<dbReference type="FunFam" id="3.30.160.60:FF:000340">
    <property type="entry name" value="zinc finger protein 473 isoform X1"/>
    <property type="match status" value="1"/>
</dbReference>
<dbReference type="PROSITE" id="PS50157">
    <property type="entry name" value="ZINC_FINGER_C2H2_2"/>
    <property type="match status" value="4"/>
</dbReference>
<evidence type="ECO:0000256" key="2">
    <source>
        <dbReference type="ARBA" id="ARBA00022723"/>
    </source>
</evidence>
<dbReference type="PROSITE" id="PS51915">
    <property type="entry name" value="ZAD"/>
    <property type="match status" value="1"/>
</dbReference>
<evidence type="ECO:0000256" key="12">
    <source>
        <dbReference type="SAM" id="MobiDB-lite"/>
    </source>
</evidence>
<dbReference type="PROSITE" id="PS00028">
    <property type="entry name" value="ZINC_FINGER_C2H2_1"/>
    <property type="match status" value="4"/>
</dbReference>
<keyword evidence="7" id="KW-0804">Transcription</keyword>
<evidence type="ECO:0000256" key="3">
    <source>
        <dbReference type="ARBA" id="ARBA00022737"/>
    </source>
</evidence>
<dbReference type="GO" id="GO:0008270">
    <property type="term" value="F:zinc ion binding"/>
    <property type="evidence" value="ECO:0007669"/>
    <property type="project" value="UniProtKB-UniRule"/>
</dbReference>
<gene>
    <name evidence="15" type="ORF">APLA_LOCUS4321</name>
</gene>
<dbReference type="Gene3D" id="3.30.160.60">
    <property type="entry name" value="Classic Zinc Finger"/>
    <property type="match status" value="3"/>
</dbReference>
<dbReference type="SMART" id="SM00868">
    <property type="entry name" value="zf-AD"/>
    <property type="match status" value="1"/>
</dbReference>
<dbReference type="EMBL" id="CADEBC010000428">
    <property type="protein sequence ID" value="CAB3230720.1"/>
    <property type="molecule type" value="Genomic_DNA"/>
</dbReference>
<dbReference type="PANTHER" id="PTHR24388:SF53">
    <property type="entry name" value="CHORION TRANSCRIPTION FACTOR CF2-RELATED"/>
    <property type="match status" value="1"/>
</dbReference>
<reference evidence="15 16" key="1">
    <citation type="submission" date="2020-04" db="EMBL/GenBank/DDBJ databases">
        <authorList>
            <person name="Wallbank WR R."/>
            <person name="Pardo Diaz C."/>
            <person name="Kozak K."/>
            <person name="Martin S."/>
            <person name="Jiggins C."/>
            <person name="Moest M."/>
            <person name="Warren A I."/>
            <person name="Byers J.R.P. K."/>
            <person name="Montejo-Kovacevich G."/>
            <person name="Yen C E."/>
        </authorList>
    </citation>
    <scope>NUCLEOTIDE SEQUENCE [LARGE SCALE GENOMIC DNA]</scope>
</reference>
<feature type="compositionally biased region" description="Basic and acidic residues" evidence="12">
    <location>
        <begin position="415"/>
        <end position="432"/>
    </location>
</feature>
<dbReference type="GO" id="GO:0030674">
    <property type="term" value="F:protein-macromolecule adaptor activity"/>
    <property type="evidence" value="ECO:0007669"/>
    <property type="project" value="UniProtKB-ARBA"/>
</dbReference>
<dbReference type="InterPro" id="IPR036236">
    <property type="entry name" value="Znf_C2H2_sf"/>
</dbReference>
<organism evidence="15 16">
    <name type="scientific">Arctia plantaginis</name>
    <name type="common">Wood tiger moth</name>
    <name type="synonym">Phalaena plantaginis</name>
    <dbReference type="NCBI Taxonomy" id="874455"/>
    <lineage>
        <taxon>Eukaryota</taxon>
        <taxon>Metazoa</taxon>
        <taxon>Ecdysozoa</taxon>
        <taxon>Arthropoda</taxon>
        <taxon>Hexapoda</taxon>
        <taxon>Insecta</taxon>
        <taxon>Pterygota</taxon>
        <taxon>Neoptera</taxon>
        <taxon>Endopterygota</taxon>
        <taxon>Lepidoptera</taxon>
        <taxon>Glossata</taxon>
        <taxon>Ditrysia</taxon>
        <taxon>Noctuoidea</taxon>
        <taxon>Erebidae</taxon>
        <taxon>Arctiinae</taxon>
        <taxon>Arctia</taxon>
    </lineage>
</organism>
<evidence type="ECO:0000256" key="4">
    <source>
        <dbReference type="ARBA" id="ARBA00022771"/>
    </source>
</evidence>
<dbReference type="InterPro" id="IPR013087">
    <property type="entry name" value="Znf_C2H2_type"/>
</dbReference>
<feature type="binding site" evidence="11">
    <location>
        <position position="513"/>
    </location>
    <ligand>
        <name>Zn(2+)</name>
        <dbReference type="ChEBI" id="CHEBI:29105"/>
    </ligand>
</feature>
<name>A0A8S0ZCP5_ARCPL</name>
<evidence type="ECO:0000313" key="16">
    <source>
        <dbReference type="Proteomes" id="UP000494106"/>
    </source>
</evidence>
<dbReference type="GO" id="GO:0000978">
    <property type="term" value="F:RNA polymerase II cis-regulatory region sequence-specific DNA binding"/>
    <property type="evidence" value="ECO:0007669"/>
    <property type="project" value="TreeGrafter"/>
</dbReference>
<evidence type="ECO:0000259" key="14">
    <source>
        <dbReference type="PROSITE" id="PS51915"/>
    </source>
</evidence>
<dbReference type="GO" id="GO:0000981">
    <property type="term" value="F:DNA-binding transcription factor activity, RNA polymerase II-specific"/>
    <property type="evidence" value="ECO:0007669"/>
    <property type="project" value="TreeGrafter"/>
</dbReference>
<dbReference type="Gene3D" id="3.40.1800.20">
    <property type="match status" value="1"/>
</dbReference>
<evidence type="ECO:0000256" key="1">
    <source>
        <dbReference type="ARBA" id="ARBA00004123"/>
    </source>
</evidence>
<feature type="region of interest" description="Disordered" evidence="12">
    <location>
        <begin position="415"/>
        <end position="435"/>
    </location>
</feature>
<dbReference type="FunFam" id="3.30.160.60:FF:000012">
    <property type="entry name" value="RB-associated KRAB zinc finger protein-like"/>
    <property type="match status" value="1"/>
</dbReference>
<evidence type="ECO:0000259" key="13">
    <source>
        <dbReference type="PROSITE" id="PS50157"/>
    </source>
</evidence>
<dbReference type="PANTHER" id="PTHR24388">
    <property type="entry name" value="ZINC FINGER PROTEIN"/>
    <property type="match status" value="1"/>
</dbReference>
<evidence type="ECO:0000256" key="11">
    <source>
        <dbReference type="PROSITE-ProRule" id="PRU01263"/>
    </source>
</evidence>
<feature type="region of interest" description="Disordered" evidence="12">
    <location>
        <begin position="550"/>
        <end position="599"/>
    </location>
</feature>
<feature type="binding site" evidence="11">
    <location>
        <position position="467"/>
    </location>
    <ligand>
        <name>Zn(2+)</name>
        <dbReference type="ChEBI" id="CHEBI:29105"/>
    </ligand>
</feature>
<protein>
    <submittedName>
        <fullName evidence="15">Uncharacterized protein</fullName>
    </submittedName>
</protein>
<keyword evidence="5 11" id="KW-0862">Zinc</keyword>
<evidence type="ECO:0000256" key="9">
    <source>
        <dbReference type="ARBA" id="ARBA00037948"/>
    </source>
</evidence>
<dbReference type="SUPFAM" id="SSF57716">
    <property type="entry name" value="Glucocorticoid receptor-like (DNA-binding domain)"/>
    <property type="match status" value="1"/>
</dbReference>
<dbReference type="Pfam" id="PF07776">
    <property type="entry name" value="zf-AD"/>
    <property type="match status" value="1"/>
</dbReference>
<feature type="domain" description="C2H2-type" evidence="13">
    <location>
        <begin position="638"/>
        <end position="665"/>
    </location>
</feature>
<comment type="caution">
    <text evidence="15">The sequence shown here is derived from an EMBL/GenBank/DDBJ whole genome shotgun (WGS) entry which is preliminary data.</text>
</comment>
<feature type="domain" description="C2H2-type" evidence="13">
    <location>
        <begin position="694"/>
        <end position="721"/>
    </location>
</feature>
<feature type="binding site" evidence="11">
    <location>
        <position position="470"/>
    </location>
    <ligand>
        <name>Zn(2+)</name>
        <dbReference type="ChEBI" id="CHEBI:29105"/>
    </ligand>
</feature>
<dbReference type="Pfam" id="PF00096">
    <property type="entry name" value="zf-C2H2"/>
    <property type="match status" value="2"/>
</dbReference>
<comment type="similarity">
    <text evidence="9">Belongs to the snail C2H2-type zinc-finger protein family.</text>
</comment>
<dbReference type="Proteomes" id="UP000494106">
    <property type="component" value="Unassembled WGS sequence"/>
</dbReference>
<evidence type="ECO:0000256" key="6">
    <source>
        <dbReference type="ARBA" id="ARBA00023015"/>
    </source>
</evidence>
<sequence length="791" mass="94638">MGDKSFVWTSELNKKLFQLRFENDWLFKAKKQPWSEFHKLLLENGFPREMTVDHVRKKWSYNYDMYKIAKKTNNRSWKYFKLFDKHFGKSKILDKYESWNDEWRLKLIICISEAKENNLDILAMWRTVERAMRSQELPSDCCIQDIQGLWHHIRMTFNRKHRQKLRKGSEESDWPLYDAMMCYLNKFDPEYLTRLETEPSNVFASCFRDNPRYLKNKNSKNEIEKEFIWSKDITETFIQIRLQHDLLFKQKKWAWNELSKIMIEEYSFPKTLSPRELGRKWAATFAEYQKAKATNNTSWVYHHLFEVYLGESTLSLNPLAGWQEEWVFNLISSRTDLEQLFKTVKDQNRGWREVEKRLRSIGLPLDHSLLDLKEIWTHLLKTFRWKQKFANKGILNEQWPYFEALSRYAEVRDKHSMKEQKEEDSHDHFDDGTHDDEFEDDIKLMDLKKRLQFDVEPKFEFENGEQCRSCSSSEASVDIFEQRDDDGLDLAHKLKIIAGIEVDKLDNLPTQICLNCHEQLQNAYKFRRKCQDVDKQFRCTNRDIKIEVTSKHEDDIHDDTKDEQDIHVSDDMPDVSYEPDSSEVAQKNEPKAKNKKVMVKRQKSKKLKYDYWKICEVCGKYTRNLMNHLDTHTTDKAYSCNVCDKKFKFKSGLVIHKAIHDPTPKKTCEVCGKTFHILAQYRRHFVYHANERKYGCETCGKRFNTLDILRVHNRTHTDERPFTCQECGKTFRTAGCVSRHKRIVHRNRVWAPAQLYKVHRQFVAGSARGHSADWLISHIFRLIFGHVSVQH</sequence>
<feature type="compositionally biased region" description="Basic and acidic residues" evidence="12">
    <location>
        <begin position="550"/>
        <end position="570"/>
    </location>
</feature>
<keyword evidence="16" id="KW-1185">Reference proteome</keyword>
<evidence type="ECO:0000256" key="7">
    <source>
        <dbReference type="ARBA" id="ARBA00023163"/>
    </source>
</evidence>
<keyword evidence="3" id="KW-0677">Repeat</keyword>
<keyword evidence="6" id="KW-0805">Transcription regulation</keyword>
<feature type="domain" description="ZAD" evidence="14">
    <location>
        <begin position="465"/>
        <end position="540"/>
    </location>
</feature>
<evidence type="ECO:0000313" key="15">
    <source>
        <dbReference type="EMBL" id="CAB3230720.1"/>
    </source>
</evidence>
<accession>A0A8S0ZCP5</accession>
<feature type="binding site" evidence="11">
    <location>
        <position position="516"/>
    </location>
    <ligand>
        <name>Zn(2+)</name>
        <dbReference type="ChEBI" id="CHEBI:29105"/>
    </ligand>
</feature>
<dbReference type="SUPFAM" id="SSF57667">
    <property type="entry name" value="beta-beta-alpha zinc fingers"/>
    <property type="match status" value="2"/>
</dbReference>
<feature type="domain" description="C2H2-type" evidence="13">
    <location>
        <begin position="666"/>
        <end position="693"/>
    </location>
</feature>
<evidence type="ECO:0000256" key="10">
    <source>
        <dbReference type="PROSITE-ProRule" id="PRU00042"/>
    </source>
</evidence>
<dbReference type="OrthoDB" id="654211at2759"/>
<keyword evidence="2 11" id="KW-0479">Metal-binding</keyword>
<evidence type="ECO:0000256" key="5">
    <source>
        <dbReference type="ARBA" id="ARBA00022833"/>
    </source>
</evidence>
<dbReference type="InterPro" id="IPR012934">
    <property type="entry name" value="Znf_AD"/>
</dbReference>
<keyword evidence="8" id="KW-0539">Nucleus</keyword>
<feature type="domain" description="C2H2-type" evidence="13">
    <location>
        <begin position="722"/>
        <end position="745"/>
    </location>
</feature>
<comment type="subcellular location">
    <subcellularLocation>
        <location evidence="1">Nucleus</location>
    </subcellularLocation>
</comment>
<evidence type="ECO:0000256" key="8">
    <source>
        <dbReference type="ARBA" id="ARBA00023242"/>
    </source>
</evidence>
<dbReference type="FunFam" id="3.30.160.60:FF:000688">
    <property type="entry name" value="zinc finger protein 197 isoform X1"/>
    <property type="match status" value="1"/>
</dbReference>
<dbReference type="GO" id="GO:0005634">
    <property type="term" value="C:nucleus"/>
    <property type="evidence" value="ECO:0007669"/>
    <property type="project" value="UniProtKB-SubCell"/>
</dbReference>
<keyword evidence="4 10" id="KW-0863">Zinc-finger</keyword>
<proteinExistence type="inferred from homology"/>
<dbReference type="SMART" id="SM00355">
    <property type="entry name" value="ZnF_C2H2"/>
    <property type="match status" value="5"/>
</dbReference>
<dbReference type="Pfam" id="PF13912">
    <property type="entry name" value="zf-C2H2_6"/>
    <property type="match status" value="1"/>
</dbReference>
<dbReference type="AlphaFoldDB" id="A0A8S0ZCP5"/>
<dbReference type="InterPro" id="IPR050527">
    <property type="entry name" value="Snail/Krueppel_Znf"/>
</dbReference>